<accession>A0A2W4T7A5</accession>
<feature type="chain" id="PRO_5015854355" evidence="3">
    <location>
        <begin position="23"/>
        <end position="131"/>
    </location>
</feature>
<gene>
    <name evidence="5" type="ORF">DM484_12345</name>
</gene>
<dbReference type="SUPFAM" id="SSF141066">
    <property type="entry name" value="ICP-like"/>
    <property type="match status" value="1"/>
</dbReference>
<dbReference type="EMBL" id="QJPH01000314">
    <property type="protein sequence ID" value="PZN78667.1"/>
    <property type="molecule type" value="Genomic_DNA"/>
</dbReference>
<comment type="caution">
    <text evidence="5">The sequence shown here is derived from an EMBL/GenBank/DDBJ whole genome shotgun (WGS) entry which is preliminary data.</text>
</comment>
<evidence type="ECO:0000256" key="1">
    <source>
        <dbReference type="ARBA" id="ARBA00022690"/>
    </source>
</evidence>
<evidence type="ECO:0000313" key="5">
    <source>
        <dbReference type="EMBL" id="PZN78667.1"/>
    </source>
</evidence>
<dbReference type="Pfam" id="PF09394">
    <property type="entry name" value="Inhibitor_I42"/>
    <property type="match status" value="1"/>
</dbReference>
<keyword evidence="2" id="KW-0789">Thiol protease inhibitor</keyword>
<dbReference type="InterPro" id="IPR036331">
    <property type="entry name" value="Chagasin-like_sf"/>
</dbReference>
<proteinExistence type="predicted"/>
<dbReference type="PANTHER" id="PTHR36530:SF1">
    <property type="entry name" value="AMOEBIASIN-1"/>
    <property type="match status" value="1"/>
</dbReference>
<keyword evidence="1" id="KW-0646">Protease inhibitor</keyword>
<dbReference type="InterPro" id="IPR052781">
    <property type="entry name" value="Cys_protease_inhibitor_I42"/>
</dbReference>
<dbReference type="InterPro" id="IPR018990">
    <property type="entry name" value="Prot_inh_I42_chagasin"/>
</dbReference>
<evidence type="ECO:0000256" key="2">
    <source>
        <dbReference type="ARBA" id="ARBA00022704"/>
    </source>
</evidence>
<evidence type="ECO:0000256" key="3">
    <source>
        <dbReference type="SAM" id="SignalP"/>
    </source>
</evidence>
<keyword evidence="3" id="KW-0732">Signal</keyword>
<protein>
    <submittedName>
        <fullName evidence="5">Peptidase inhibitor I42</fullName>
    </submittedName>
</protein>
<evidence type="ECO:0000259" key="4">
    <source>
        <dbReference type="Pfam" id="PF09394"/>
    </source>
</evidence>
<dbReference type="AlphaFoldDB" id="A0A2W4T7A5"/>
<feature type="domain" description="Proteinase inhibitor I42 chagasin" evidence="4">
    <location>
        <begin position="38"/>
        <end position="125"/>
    </location>
</feature>
<evidence type="ECO:0000313" key="6">
    <source>
        <dbReference type="Proteomes" id="UP000249396"/>
    </source>
</evidence>
<dbReference type="Proteomes" id="UP000249396">
    <property type="component" value="Unassembled WGS sequence"/>
</dbReference>
<dbReference type="Gene3D" id="2.60.40.2020">
    <property type="match status" value="1"/>
</dbReference>
<reference evidence="5 6" key="1">
    <citation type="journal article" date="2018" name="Aquat. Microb. Ecol.">
        <title>Gammaproteobacterial methanotrophs dominate.</title>
        <authorList>
            <person name="Rissanen A.J."/>
            <person name="Saarenheimo J."/>
            <person name="Tiirola M."/>
            <person name="Peura S."/>
            <person name="Aalto S.L."/>
            <person name="Karvinen A."/>
            <person name="Nykanen H."/>
        </authorList>
    </citation>
    <scope>NUCLEOTIDE SEQUENCE [LARGE SCALE GENOMIC DNA]</scope>
    <source>
        <strain evidence="5">AMbin10</strain>
    </source>
</reference>
<dbReference type="GO" id="GO:0004869">
    <property type="term" value="F:cysteine-type endopeptidase inhibitor activity"/>
    <property type="evidence" value="ECO:0007669"/>
    <property type="project" value="UniProtKB-KW"/>
</dbReference>
<organism evidence="5 6">
    <name type="scientific">Candidatus Methylumidiphilus alinenensis</name>
    <dbReference type="NCBI Taxonomy" id="2202197"/>
    <lineage>
        <taxon>Bacteria</taxon>
        <taxon>Pseudomonadati</taxon>
        <taxon>Pseudomonadota</taxon>
        <taxon>Gammaproteobacteria</taxon>
        <taxon>Methylococcales</taxon>
        <taxon>Candidatus Methylumidiphilus</taxon>
    </lineage>
</organism>
<dbReference type="PANTHER" id="PTHR36530">
    <property type="entry name" value="INHIBITOR OF CYSTEINE PEPTIDASE"/>
    <property type="match status" value="1"/>
</dbReference>
<sequence length="131" mass="14356">MNRKTAPLVLLASLMITNPLHAKPQKATDADNGRTIELQVGQAFQLTLGSNPTTGYRWVFDGQSSGIVVQEGKPVYAADNPDKGLMGGGGIEHWTFRAVKPGTETLRLEYRRPWEQAVAPANRVEFPVIVK</sequence>
<feature type="signal peptide" evidence="3">
    <location>
        <begin position="1"/>
        <end position="22"/>
    </location>
</feature>
<name>A0A2W4T7A5_9GAMM</name>